<dbReference type="Gene3D" id="3.90.550.20">
    <property type="match status" value="1"/>
</dbReference>
<evidence type="ECO:0000256" key="2">
    <source>
        <dbReference type="SAM" id="SignalP"/>
    </source>
</evidence>
<dbReference type="SUPFAM" id="SSF53448">
    <property type="entry name" value="Nucleotide-diphospho-sugar transferases"/>
    <property type="match status" value="1"/>
</dbReference>
<evidence type="ECO:0000313" key="3">
    <source>
        <dbReference type="EMBL" id="KAJ8603558.1"/>
    </source>
</evidence>
<dbReference type="PANTHER" id="PTHR32385:SF15">
    <property type="entry name" value="INOSITOL PHOSPHOCERAMIDE MANNOSYLTRANSFERASE 1"/>
    <property type="match status" value="1"/>
</dbReference>
<gene>
    <name evidence="3" type="ORF">CTAYLR_004884</name>
</gene>
<sequence length="287" mass="32113">MGSFVLVLVVCCCGGIDIPRRLVTSHKTELELLPEPLRQNIDTWRSLNSEWEFAYFDDAAQLEFMKRHCDVPRCLEAYELLVSGAARADVFRIAYMLYEGGFWFDSDVKPGRLQAQCDLDGAGDVRLFLVREPKHGHVRYMVIGGHAHPLLRANLYRQIANVLAAKNKAVAAGALVVTGPFTLGKTLCDPFAFASPSRLSNYSIEEEAADIGTHCTRGFFSGVDPGQPVLVPGEHHSWAHTYGTSHLRFRYDVCFGYWHRPGARGLAYQKVLASMNVTHHTHLPARR</sequence>
<name>A0AAD7UGP2_9STRA</name>
<dbReference type="InterPro" id="IPR007577">
    <property type="entry name" value="GlycoTrfase_DXD_sugar-bd_CS"/>
</dbReference>
<dbReference type="EMBL" id="JAQMWT010000349">
    <property type="protein sequence ID" value="KAJ8603558.1"/>
    <property type="molecule type" value="Genomic_DNA"/>
</dbReference>
<keyword evidence="1" id="KW-0808">Transferase</keyword>
<dbReference type="GO" id="GO:0016020">
    <property type="term" value="C:membrane"/>
    <property type="evidence" value="ECO:0007669"/>
    <property type="project" value="GOC"/>
</dbReference>
<accession>A0AAD7UGP2</accession>
<comment type="caution">
    <text evidence="3">The sequence shown here is derived from an EMBL/GenBank/DDBJ whole genome shotgun (WGS) entry which is preliminary data.</text>
</comment>
<evidence type="ECO:0000256" key="1">
    <source>
        <dbReference type="ARBA" id="ARBA00022679"/>
    </source>
</evidence>
<proteinExistence type="predicted"/>
<dbReference type="GO" id="GO:0051999">
    <property type="term" value="P:mannosyl-inositol phosphorylceramide biosynthetic process"/>
    <property type="evidence" value="ECO:0007669"/>
    <property type="project" value="TreeGrafter"/>
</dbReference>
<keyword evidence="4" id="KW-1185">Reference proteome</keyword>
<protein>
    <submittedName>
        <fullName evidence="3">Uncharacterized protein</fullName>
    </submittedName>
</protein>
<dbReference type="GO" id="GO:0000030">
    <property type="term" value="F:mannosyltransferase activity"/>
    <property type="evidence" value="ECO:0007669"/>
    <property type="project" value="TreeGrafter"/>
</dbReference>
<dbReference type="Proteomes" id="UP001230188">
    <property type="component" value="Unassembled WGS sequence"/>
</dbReference>
<dbReference type="InterPro" id="IPR029044">
    <property type="entry name" value="Nucleotide-diphossugar_trans"/>
</dbReference>
<organism evidence="3 4">
    <name type="scientific">Chrysophaeum taylorii</name>
    <dbReference type="NCBI Taxonomy" id="2483200"/>
    <lineage>
        <taxon>Eukaryota</taxon>
        <taxon>Sar</taxon>
        <taxon>Stramenopiles</taxon>
        <taxon>Ochrophyta</taxon>
        <taxon>Pelagophyceae</taxon>
        <taxon>Pelagomonadales</taxon>
        <taxon>Pelagomonadaceae</taxon>
        <taxon>Chrysophaeum</taxon>
    </lineage>
</organism>
<dbReference type="PANTHER" id="PTHR32385">
    <property type="entry name" value="MANNOSYL PHOSPHORYLINOSITOL CERAMIDE SYNTHASE"/>
    <property type="match status" value="1"/>
</dbReference>
<feature type="signal peptide" evidence="2">
    <location>
        <begin position="1"/>
        <end position="15"/>
    </location>
</feature>
<dbReference type="Pfam" id="PF04488">
    <property type="entry name" value="Gly_transf_sug"/>
    <property type="match status" value="1"/>
</dbReference>
<evidence type="ECO:0000313" key="4">
    <source>
        <dbReference type="Proteomes" id="UP001230188"/>
    </source>
</evidence>
<feature type="chain" id="PRO_5042028885" evidence="2">
    <location>
        <begin position="16"/>
        <end position="287"/>
    </location>
</feature>
<dbReference type="AlphaFoldDB" id="A0AAD7UGP2"/>
<reference evidence="3" key="1">
    <citation type="submission" date="2023-01" db="EMBL/GenBank/DDBJ databases">
        <title>Metagenome sequencing of chrysophaentin producing Chrysophaeum taylorii.</title>
        <authorList>
            <person name="Davison J."/>
            <person name="Bewley C."/>
        </authorList>
    </citation>
    <scope>NUCLEOTIDE SEQUENCE</scope>
    <source>
        <strain evidence="3">NIES-1699</strain>
    </source>
</reference>
<dbReference type="InterPro" id="IPR051706">
    <property type="entry name" value="Glycosyltransferase_domain"/>
</dbReference>
<keyword evidence="2" id="KW-0732">Signal</keyword>